<dbReference type="KEGG" id="tml:GSTUM_00009123001"/>
<dbReference type="InParanoid" id="D5GJQ1"/>
<gene>
    <name evidence="1" type="ORF">GSTUM_00009123001</name>
</gene>
<proteinExistence type="predicted"/>
<protein>
    <submittedName>
        <fullName evidence="1">(Perigord truffle) hypothetical protein</fullName>
    </submittedName>
</protein>
<reference evidence="1 2" key="1">
    <citation type="journal article" date="2010" name="Nature">
        <title>Perigord black truffle genome uncovers evolutionary origins and mechanisms of symbiosis.</title>
        <authorList>
            <person name="Martin F."/>
            <person name="Kohler A."/>
            <person name="Murat C."/>
            <person name="Balestrini R."/>
            <person name="Coutinho P.M."/>
            <person name="Jaillon O."/>
            <person name="Montanini B."/>
            <person name="Morin E."/>
            <person name="Noel B."/>
            <person name="Percudani R."/>
            <person name="Porcel B."/>
            <person name="Rubini A."/>
            <person name="Amicucci A."/>
            <person name="Amselem J."/>
            <person name="Anthouard V."/>
            <person name="Arcioni S."/>
            <person name="Artiguenave F."/>
            <person name="Aury J.M."/>
            <person name="Ballario P."/>
            <person name="Bolchi A."/>
            <person name="Brenna A."/>
            <person name="Brun A."/>
            <person name="Buee M."/>
            <person name="Cantarel B."/>
            <person name="Chevalier G."/>
            <person name="Couloux A."/>
            <person name="Da Silva C."/>
            <person name="Denoeud F."/>
            <person name="Duplessis S."/>
            <person name="Ghignone S."/>
            <person name="Hilselberger B."/>
            <person name="Iotti M."/>
            <person name="Marcais B."/>
            <person name="Mello A."/>
            <person name="Miranda M."/>
            <person name="Pacioni G."/>
            <person name="Quesneville H."/>
            <person name="Riccioni C."/>
            <person name="Ruotolo R."/>
            <person name="Splivallo R."/>
            <person name="Stocchi V."/>
            <person name="Tisserant E."/>
            <person name="Viscomi A.R."/>
            <person name="Zambonelli A."/>
            <person name="Zampieri E."/>
            <person name="Henrissat B."/>
            <person name="Lebrun M.H."/>
            <person name="Paolocci F."/>
            <person name="Bonfante P."/>
            <person name="Ottonello S."/>
            <person name="Wincker P."/>
        </authorList>
    </citation>
    <scope>NUCLEOTIDE SEQUENCE [LARGE SCALE GENOMIC DNA]</scope>
    <source>
        <strain evidence="1 2">Mel28</strain>
    </source>
</reference>
<dbReference type="HOGENOM" id="CLU_3435095_0_0_1"/>
<evidence type="ECO:0000313" key="2">
    <source>
        <dbReference type="Proteomes" id="UP000006911"/>
    </source>
</evidence>
<keyword evidence="2" id="KW-1185">Reference proteome</keyword>
<sequence>MPTPCVSSALRSLF</sequence>
<organism evidence="1 2">
    <name type="scientific">Tuber melanosporum (strain Mel28)</name>
    <name type="common">Perigord black truffle</name>
    <dbReference type="NCBI Taxonomy" id="656061"/>
    <lineage>
        <taxon>Eukaryota</taxon>
        <taxon>Fungi</taxon>
        <taxon>Dikarya</taxon>
        <taxon>Ascomycota</taxon>
        <taxon>Pezizomycotina</taxon>
        <taxon>Pezizomycetes</taxon>
        <taxon>Pezizales</taxon>
        <taxon>Tuberaceae</taxon>
        <taxon>Tuber</taxon>
    </lineage>
</organism>
<dbReference type="Proteomes" id="UP000006911">
    <property type="component" value="Unassembled WGS sequence"/>
</dbReference>
<accession>D5GJQ1</accession>
<dbReference type="EMBL" id="FN430332">
    <property type="protein sequence ID" value="CAZ84744.1"/>
    <property type="molecule type" value="Genomic_DNA"/>
</dbReference>
<evidence type="ECO:0000313" key="1">
    <source>
        <dbReference type="EMBL" id="CAZ84744.1"/>
    </source>
</evidence>
<name>D5GJQ1_TUBMM</name>